<reference evidence="7 8" key="1">
    <citation type="submission" date="2016-10" db="EMBL/GenBank/DDBJ databases">
        <authorList>
            <person name="de Groot N.N."/>
        </authorList>
    </citation>
    <scope>NUCLEOTIDE SEQUENCE [LARGE SCALE GENOMIC DNA]</scope>
    <source>
        <strain evidence="7 8">DSM 25927</strain>
    </source>
</reference>
<dbReference type="InterPro" id="IPR025944">
    <property type="entry name" value="Sigma_54_int_dom_CS"/>
</dbReference>
<dbReference type="Gene3D" id="1.10.10.60">
    <property type="entry name" value="Homeodomain-like"/>
    <property type="match status" value="1"/>
</dbReference>
<dbReference type="FunFam" id="3.40.50.300:FF:000006">
    <property type="entry name" value="DNA-binding transcriptional regulator NtrC"/>
    <property type="match status" value="1"/>
</dbReference>
<dbReference type="SMART" id="SM00091">
    <property type="entry name" value="PAS"/>
    <property type="match status" value="1"/>
</dbReference>
<dbReference type="Pfam" id="PF25601">
    <property type="entry name" value="AAA_lid_14"/>
    <property type="match status" value="1"/>
</dbReference>
<dbReference type="InterPro" id="IPR003593">
    <property type="entry name" value="AAA+_ATPase"/>
</dbReference>
<dbReference type="PROSITE" id="PS00675">
    <property type="entry name" value="SIGMA54_INTERACT_1"/>
    <property type="match status" value="1"/>
</dbReference>
<dbReference type="SUPFAM" id="SSF55781">
    <property type="entry name" value="GAF domain-like"/>
    <property type="match status" value="1"/>
</dbReference>
<dbReference type="PRINTS" id="PR01590">
    <property type="entry name" value="HTHFIS"/>
</dbReference>
<dbReference type="Pfam" id="PF01590">
    <property type="entry name" value="GAF"/>
    <property type="match status" value="1"/>
</dbReference>
<dbReference type="OrthoDB" id="9804019at2"/>
<keyword evidence="5" id="KW-0804">Transcription</keyword>
<dbReference type="PROSITE" id="PS00688">
    <property type="entry name" value="SIGMA54_INTERACT_3"/>
    <property type="match status" value="1"/>
</dbReference>
<dbReference type="GO" id="GO:0043565">
    <property type="term" value="F:sequence-specific DNA binding"/>
    <property type="evidence" value="ECO:0007669"/>
    <property type="project" value="InterPro"/>
</dbReference>
<dbReference type="GO" id="GO:0006355">
    <property type="term" value="P:regulation of DNA-templated transcription"/>
    <property type="evidence" value="ECO:0007669"/>
    <property type="project" value="InterPro"/>
</dbReference>
<accession>A0A1H9JU89</accession>
<dbReference type="SUPFAM" id="SSF46689">
    <property type="entry name" value="Homeodomain-like"/>
    <property type="match status" value="1"/>
</dbReference>
<dbReference type="Gene3D" id="3.30.450.40">
    <property type="match status" value="1"/>
</dbReference>
<organism evidence="7 8">
    <name type="scientific">Solimonas aquatica</name>
    <dbReference type="NCBI Taxonomy" id="489703"/>
    <lineage>
        <taxon>Bacteria</taxon>
        <taxon>Pseudomonadati</taxon>
        <taxon>Pseudomonadota</taxon>
        <taxon>Gammaproteobacteria</taxon>
        <taxon>Nevskiales</taxon>
        <taxon>Nevskiaceae</taxon>
        <taxon>Solimonas</taxon>
    </lineage>
</organism>
<dbReference type="PROSITE" id="PS00676">
    <property type="entry name" value="SIGMA54_INTERACT_2"/>
    <property type="match status" value="1"/>
</dbReference>
<dbReference type="SMART" id="SM00382">
    <property type="entry name" value="AAA"/>
    <property type="match status" value="1"/>
</dbReference>
<dbReference type="Gene3D" id="1.10.8.60">
    <property type="match status" value="1"/>
</dbReference>
<evidence type="ECO:0000256" key="2">
    <source>
        <dbReference type="ARBA" id="ARBA00022840"/>
    </source>
</evidence>
<evidence type="ECO:0000313" key="7">
    <source>
        <dbReference type="EMBL" id="SEQ90390.1"/>
    </source>
</evidence>
<dbReference type="InterPro" id="IPR025943">
    <property type="entry name" value="Sigma_54_int_dom_ATP-bd_2"/>
</dbReference>
<dbReference type="EMBL" id="FOFS01000012">
    <property type="protein sequence ID" value="SEQ90390.1"/>
    <property type="molecule type" value="Genomic_DNA"/>
</dbReference>
<feature type="domain" description="Sigma-54 factor interaction" evidence="6">
    <location>
        <begin position="345"/>
        <end position="571"/>
    </location>
</feature>
<gene>
    <name evidence="7" type="ORF">SAMN04488038_11274</name>
</gene>
<dbReference type="Proteomes" id="UP000199233">
    <property type="component" value="Unassembled WGS sequence"/>
</dbReference>
<keyword evidence="4" id="KW-0238">DNA-binding</keyword>
<protein>
    <submittedName>
        <fullName evidence="7">Transcriptional regulator of acetoin/glycerol metabolism</fullName>
    </submittedName>
</protein>
<dbReference type="InterPro" id="IPR009057">
    <property type="entry name" value="Homeodomain-like_sf"/>
</dbReference>
<dbReference type="PANTHER" id="PTHR32071:SF77">
    <property type="entry name" value="TRANSCRIPTIONAL REGULATORY PROTEIN"/>
    <property type="match status" value="1"/>
</dbReference>
<dbReference type="Pfam" id="PF00158">
    <property type="entry name" value="Sigma54_activat"/>
    <property type="match status" value="1"/>
</dbReference>
<keyword evidence="2" id="KW-0067">ATP-binding</keyword>
<dbReference type="InterPro" id="IPR025662">
    <property type="entry name" value="Sigma_54_int_dom_ATP-bd_1"/>
</dbReference>
<dbReference type="STRING" id="489703.SAMN04488038_11274"/>
<dbReference type="CDD" id="cd00009">
    <property type="entry name" value="AAA"/>
    <property type="match status" value="1"/>
</dbReference>
<dbReference type="InterPro" id="IPR027417">
    <property type="entry name" value="P-loop_NTPase"/>
</dbReference>
<dbReference type="GO" id="GO:0005524">
    <property type="term" value="F:ATP binding"/>
    <property type="evidence" value="ECO:0007669"/>
    <property type="project" value="UniProtKB-KW"/>
</dbReference>
<name>A0A1H9JU89_9GAMM</name>
<dbReference type="InterPro" id="IPR003018">
    <property type="entry name" value="GAF"/>
</dbReference>
<dbReference type="PROSITE" id="PS50045">
    <property type="entry name" value="SIGMA54_INTERACT_4"/>
    <property type="match status" value="1"/>
</dbReference>
<keyword evidence="3" id="KW-0805">Transcription regulation</keyword>
<proteinExistence type="predicted"/>
<dbReference type="SUPFAM" id="SSF52540">
    <property type="entry name" value="P-loop containing nucleoside triphosphate hydrolases"/>
    <property type="match status" value="1"/>
</dbReference>
<dbReference type="InterPro" id="IPR000014">
    <property type="entry name" value="PAS"/>
</dbReference>
<evidence type="ECO:0000259" key="6">
    <source>
        <dbReference type="PROSITE" id="PS50045"/>
    </source>
</evidence>
<dbReference type="PANTHER" id="PTHR32071">
    <property type="entry name" value="TRANSCRIPTIONAL REGULATORY PROTEIN"/>
    <property type="match status" value="1"/>
</dbReference>
<keyword evidence="8" id="KW-1185">Reference proteome</keyword>
<dbReference type="AlphaFoldDB" id="A0A1H9JU89"/>
<sequence>MPSCMSTSTTEENVMRIEAKGQGHAQLIESAVHGQLTTVDINQDVRHSWCRCIDSYELDPLQVKKPIVVTRSDLQMRRERLGALLSIARIEMLNLSRQMRHSHFGVMLTDADGVIVNYLGDPAFSEVARRAGFREGAVWSERELGTNGMGTCIMMQRPVLIDRLEHFLVQNIALTCSAAPIFDMRGRLLAALDISGGPDAVQMHTLALVEIAAQNIENRALLEAARPYHLLRFHPHAEFISTPGEGLLMFDSDGTVMGANRSALELLSLRSHEELCGRSIEAVLENSLEFLLQLATRPALRPEALHLKSRQQRLFVTVQAPACEPRAAPIKPLTAPPVLDSLELMDAGDPVVLANQRIARRVLNRDISVLLLGETGTGKGYFAKAIHKASTRADKPLVSVNCAAIPEMLIESELFGYRPGAFTGAARQGHTGRILQANGGTLFLDEIGDMPLSVQARVLSVLEDREVVPLGGTHPVPVDIRIISATHRDLVEMVASGQFRDDLYYRLNGITLTLPPLRERQDIIEVIRRMLAIEIGEQSMRVDEALVRRLARLPWPGNLRQLRNVLRNMLAMSEGDELTLDDFDERCLLSSSAARGTGAPVTPLPAESPAEEDADLLGSAECEALRRALEACGWNVSEAAVRLHISRKTIYRKMHRHGLTREAALDGREAVHAGGEALRPAPRAAQFRDD</sequence>
<dbReference type="Gene3D" id="3.30.450.20">
    <property type="entry name" value="PAS domain"/>
    <property type="match status" value="1"/>
</dbReference>
<dbReference type="Gene3D" id="3.40.50.300">
    <property type="entry name" value="P-loop containing nucleotide triphosphate hydrolases"/>
    <property type="match status" value="1"/>
</dbReference>
<evidence type="ECO:0000256" key="1">
    <source>
        <dbReference type="ARBA" id="ARBA00022741"/>
    </source>
</evidence>
<dbReference type="InterPro" id="IPR002197">
    <property type="entry name" value="HTH_Fis"/>
</dbReference>
<dbReference type="Pfam" id="PF02954">
    <property type="entry name" value="HTH_8"/>
    <property type="match status" value="1"/>
</dbReference>
<dbReference type="InterPro" id="IPR029016">
    <property type="entry name" value="GAF-like_dom_sf"/>
</dbReference>
<evidence type="ECO:0000313" key="8">
    <source>
        <dbReference type="Proteomes" id="UP000199233"/>
    </source>
</evidence>
<evidence type="ECO:0000256" key="5">
    <source>
        <dbReference type="ARBA" id="ARBA00023163"/>
    </source>
</evidence>
<evidence type="ECO:0000256" key="4">
    <source>
        <dbReference type="ARBA" id="ARBA00023125"/>
    </source>
</evidence>
<dbReference type="InterPro" id="IPR058031">
    <property type="entry name" value="AAA_lid_NorR"/>
</dbReference>
<evidence type="ECO:0000256" key="3">
    <source>
        <dbReference type="ARBA" id="ARBA00023015"/>
    </source>
</evidence>
<dbReference type="InterPro" id="IPR002078">
    <property type="entry name" value="Sigma_54_int"/>
</dbReference>
<keyword evidence="1" id="KW-0547">Nucleotide-binding</keyword>